<accession>A0AAV5K0A3</accession>
<dbReference type="Pfam" id="PF15365">
    <property type="entry name" value="PNRC"/>
    <property type="match status" value="1"/>
</dbReference>
<keyword evidence="3" id="KW-1185">Reference proteome</keyword>
<dbReference type="Proteomes" id="UP001054252">
    <property type="component" value="Unassembled WGS sequence"/>
</dbReference>
<comment type="caution">
    <text evidence="2">The sequence shown here is derived from an EMBL/GenBank/DDBJ whole genome shotgun (WGS) entry which is preliminary data.</text>
</comment>
<gene>
    <name evidence="2" type="ORF">SLEP1_g28284</name>
</gene>
<feature type="region of interest" description="Disordered" evidence="1">
    <location>
        <begin position="1"/>
        <end position="31"/>
    </location>
</feature>
<feature type="region of interest" description="Disordered" evidence="1">
    <location>
        <begin position="81"/>
        <end position="167"/>
    </location>
</feature>
<evidence type="ECO:0000313" key="3">
    <source>
        <dbReference type="Proteomes" id="UP001054252"/>
    </source>
</evidence>
<feature type="compositionally biased region" description="Basic and acidic residues" evidence="1">
    <location>
        <begin position="137"/>
        <end position="158"/>
    </location>
</feature>
<dbReference type="GO" id="GO:0016071">
    <property type="term" value="P:mRNA metabolic process"/>
    <property type="evidence" value="ECO:0007669"/>
    <property type="project" value="UniProtKB-ARBA"/>
</dbReference>
<proteinExistence type="predicted"/>
<feature type="compositionally biased region" description="Polar residues" evidence="1">
    <location>
        <begin position="1"/>
        <end position="17"/>
    </location>
</feature>
<dbReference type="EMBL" id="BPVZ01000049">
    <property type="protein sequence ID" value="GKV17825.1"/>
    <property type="molecule type" value="Genomic_DNA"/>
</dbReference>
<evidence type="ECO:0000256" key="1">
    <source>
        <dbReference type="SAM" id="MobiDB-lite"/>
    </source>
</evidence>
<dbReference type="InterPro" id="IPR028322">
    <property type="entry name" value="PNRC-like_rgn"/>
</dbReference>
<feature type="compositionally biased region" description="Low complexity" evidence="1">
    <location>
        <begin position="81"/>
        <end position="114"/>
    </location>
</feature>
<sequence length="248" mass="26942">MEAVMLSSSLQKPSSPYKQVKNPKRVGRGFVSKPSENLAPINNIHGGLLFAPTPSFSSYPPSAPLMNHIYQNHQQNPNLLRQQQPPLLPLPISQPLHSSLPARCRPLSSSPSSRKTNRSKAQSLTPKKSKSKPLASKGEEQKPKKDSKPVEATEKAKESVVGLGPDPNDLPKHVFKVLLSSPSLTLVESNAVMNDLETFSGSIFTLSPPPSSLPLPKFSLRPKLRCNAEAAGIDAGATDDLQRLLRLR</sequence>
<dbReference type="PANTHER" id="PTHR33670">
    <property type="entry name" value="SPLICING FACTOR, PROLINE- AND GLUTAMINE-RICH-LIKE"/>
    <property type="match status" value="1"/>
</dbReference>
<dbReference type="PANTHER" id="PTHR33670:SF14">
    <property type="entry name" value="T20H2.15 PROTEIN"/>
    <property type="match status" value="1"/>
</dbReference>
<protein>
    <submittedName>
        <fullName evidence="2">Uncharacterized protein</fullName>
    </submittedName>
</protein>
<reference evidence="2 3" key="1">
    <citation type="journal article" date="2021" name="Commun. Biol.">
        <title>The genome of Shorea leprosula (Dipterocarpaceae) highlights the ecological relevance of drought in aseasonal tropical rainforests.</title>
        <authorList>
            <person name="Ng K.K.S."/>
            <person name="Kobayashi M.J."/>
            <person name="Fawcett J.A."/>
            <person name="Hatakeyama M."/>
            <person name="Paape T."/>
            <person name="Ng C.H."/>
            <person name="Ang C.C."/>
            <person name="Tnah L.H."/>
            <person name="Lee C.T."/>
            <person name="Nishiyama T."/>
            <person name="Sese J."/>
            <person name="O'Brien M.J."/>
            <person name="Copetti D."/>
            <person name="Mohd Noor M.I."/>
            <person name="Ong R.C."/>
            <person name="Putra M."/>
            <person name="Sireger I.Z."/>
            <person name="Indrioko S."/>
            <person name="Kosugi Y."/>
            <person name="Izuno A."/>
            <person name="Isagi Y."/>
            <person name="Lee S.L."/>
            <person name="Shimizu K.K."/>
        </authorList>
    </citation>
    <scope>NUCLEOTIDE SEQUENCE [LARGE SCALE GENOMIC DNA]</scope>
    <source>
        <strain evidence="2">214</strain>
    </source>
</reference>
<dbReference type="AlphaFoldDB" id="A0AAV5K0A3"/>
<evidence type="ECO:0000313" key="2">
    <source>
        <dbReference type="EMBL" id="GKV17825.1"/>
    </source>
</evidence>
<name>A0AAV5K0A3_9ROSI</name>
<organism evidence="2 3">
    <name type="scientific">Rubroshorea leprosula</name>
    <dbReference type="NCBI Taxonomy" id="152421"/>
    <lineage>
        <taxon>Eukaryota</taxon>
        <taxon>Viridiplantae</taxon>
        <taxon>Streptophyta</taxon>
        <taxon>Embryophyta</taxon>
        <taxon>Tracheophyta</taxon>
        <taxon>Spermatophyta</taxon>
        <taxon>Magnoliopsida</taxon>
        <taxon>eudicotyledons</taxon>
        <taxon>Gunneridae</taxon>
        <taxon>Pentapetalae</taxon>
        <taxon>rosids</taxon>
        <taxon>malvids</taxon>
        <taxon>Malvales</taxon>
        <taxon>Dipterocarpaceae</taxon>
        <taxon>Rubroshorea</taxon>
    </lineage>
</organism>